<sequence>MISNLLDRMKLPFRKNKEFLSALYDILGFYPHDIEIYRIAFSHKSLAYKRDAANTKNRRGKDRKPRSENTSKPLNNERLEYLGDAVLETVVSDILFRHYPNKREGFLTATRSKIVQREALNRLANEMGLERLIQAAQGTRMDHTNIGGNAFEALMGAIYLDRGFRHCHWFIANRVVGHFVDLDSVAQKEVNFKSKLLEWSQKNRVHISFKDFANEGDTKGFESTVNIEGIVVGRGAGRSKKESQQEASKEALTRMRRDAKLYDSLFRAKEKRTAMEAEESFALPKIDEIEDHLQKGKKGGKGNTLSPVLEEKNQKRKATPSPQSLSDAAYDTAYDADATYEVIDQPVDEPVRTAEDYEAIGLPAPPSENDLEVEEVKPTKRKSHTPRTVNDAVKGFKRNERTERPEEVKAVQQAERMAAKANKKKEKAQNTPATQPADAEKAQPKPEKTASAPKEEAQTKVTETKTQAETSPLKQTETIPTTSQEQAEKTAEKQTDAQSTGRTLDRAEESSAEAVATAAPIETETLTTTALEVEPTETAHTVEVTETMETTEVTEQAEMVETAQTADVMEEVDFTEAQPVADLQQVVSLDTVEVLPQPETLAENLTETDCSVPAESAENTAIVQAEETVEETVAETAIEPTNTIEQTSTKQAVVAEAIVIESVSKEVTSTETAIQQETKPLQEEITDDFIITVDIQDAQPETASQSTTEGENRKVSKRSKRKATPTPATKTEELTEVATAEQPNEPEAVSDFTEVALETDEQKDHTEPMPAALSETEPRPMLRHLSMDDFVFGMEQPEQPVLDDLNEEEDKPVRKSRSSQRKKKRKPAQSSNPTTEVQNQADAPQQTLQTEWDETMPTVTTDDAPTDESAPNKKPRRKRRRRPNKKKEE</sequence>
<dbReference type="GO" id="GO:0004525">
    <property type="term" value="F:ribonuclease III activity"/>
    <property type="evidence" value="ECO:0007669"/>
    <property type="project" value="InterPro"/>
</dbReference>
<comment type="similarity">
    <text evidence="1">Belongs to the ribonuclease III family.</text>
</comment>
<dbReference type="Pfam" id="PF00035">
    <property type="entry name" value="dsrm"/>
    <property type="match status" value="1"/>
</dbReference>
<evidence type="ECO:0000259" key="8">
    <source>
        <dbReference type="PROSITE" id="PS50142"/>
    </source>
</evidence>
<dbReference type="InterPro" id="IPR011907">
    <property type="entry name" value="RNase_III"/>
</dbReference>
<keyword evidence="3" id="KW-0255">Endonuclease</keyword>
<dbReference type="SMART" id="SM00535">
    <property type="entry name" value="RIBOc"/>
    <property type="match status" value="1"/>
</dbReference>
<dbReference type="PROSITE" id="PS00517">
    <property type="entry name" value="RNASE_3_1"/>
    <property type="match status" value="1"/>
</dbReference>
<dbReference type="GO" id="GO:0006364">
    <property type="term" value="P:rRNA processing"/>
    <property type="evidence" value="ECO:0007669"/>
    <property type="project" value="InterPro"/>
</dbReference>
<dbReference type="InterPro" id="IPR000999">
    <property type="entry name" value="RNase_III_dom"/>
</dbReference>
<feature type="region of interest" description="Disordered" evidence="6">
    <location>
        <begin position="52"/>
        <end position="74"/>
    </location>
</feature>
<dbReference type="CDD" id="cd10845">
    <property type="entry name" value="DSRM_RNAse_III_family"/>
    <property type="match status" value="1"/>
</dbReference>
<feature type="region of interest" description="Disordered" evidence="6">
    <location>
        <begin position="294"/>
        <end position="332"/>
    </location>
</feature>
<name>J9CNJ0_9ZZZZ</name>
<feature type="compositionally biased region" description="Polar residues" evidence="6">
    <location>
        <begin position="832"/>
        <end position="850"/>
    </location>
</feature>
<dbReference type="GO" id="GO:0010468">
    <property type="term" value="P:regulation of gene expression"/>
    <property type="evidence" value="ECO:0007669"/>
    <property type="project" value="TreeGrafter"/>
</dbReference>
<dbReference type="Gene3D" id="3.30.160.20">
    <property type="match status" value="1"/>
</dbReference>
<dbReference type="InterPro" id="IPR014720">
    <property type="entry name" value="dsRBD_dom"/>
</dbReference>
<dbReference type="EMBL" id="AMCI01002864">
    <property type="protein sequence ID" value="EJX01676.1"/>
    <property type="molecule type" value="Genomic_DNA"/>
</dbReference>
<feature type="domain" description="DRBM" evidence="7">
    <location>
        <begin position="191"/>
        <end position="257"/>
    </location>
</feature>
<evidence type="ECO:0000259" key="7">
    <source>
        <dbReference type="PROSITE" id="PS50137"/>
    </source>
</evidence>
<comment type="caution">
    <text evidence="9">The sequence shown here is derived from an EMBL/GenBank/DDBJ whole genome shotgun (WGS) entry which is preliminary data.</text>
</comment>
<keyword evidence="5" id="KW-0694">RNA-binding</keyword>
<feature type="compositionally biased region" description="Basic residues" evidence="6">
    <location>
        <begin position="814"/>
        <end position="827"/>
    </location>
</feature>
<evidence type="ECO:0000256" key="4">
    <source>
        <dbReference type="ARBA" id="ARBA00022801"/>
    </source>
</evidence>
<keyword evidence="2" id="KW-0540">Nuclease</keyword>
<feature type="domain" description="RNase III" evidence="8">
    <location>
        <begin position="20"/>
        <end position="163"/>
    </location>
</feature>
<evidence type="ECO:0000256" key="6">
    <source>
        <dbReference type="SAM" id="MobiDB-lite"/>
    </source>
</evidence>
<evidence type="ECO:0000313" key="9">
    <source>
        <dbReference type="EMBL" id="EJX01676.1"/>
    </source>
</evidence>
<feature type="compositionally biased region" description="Basic and acidic residues" evidence="6">
    <location>
        <begin position="397"/>
        <end position="409"/>
    </location>
</feature>
<dbReference type="SUPFAM" id="SSF69065">
    <property type="entry name" value="RNase III domain-like"/>
    <property type="match status" value="1"/>
</dbReference>
<keyword evidence="4 9" id="KW-0378">Hydrolase</keyword>
<dbReference type="PANTHER" id="PTHR11207">
    <property type="entry name" value="RIBONUCLEASE III"/>
    <property type="match status" value="1"/>
</dbReference>
<feature type="region of interest" description="Disordered" evidence="6">
    <location>
        <begin position="360"/>
        <end position="516"/>
    </location>
</feature>
<evidence type="ECO:0000256" key="2">
    <source>
        <dbReference type="ARBA" id="ARBA00022722"/>
    </source>
</evidence>
<feature type="compositionally biased region" description="Basic residues" evidence="6">
    <location>
        <begin position="873"/>
        <end position="889"/>
    </location>
</feature>
<dbReference type="CDD" id="cd00593">
    <property type="entry name" value="RIBOc"/>
    <property type="match status" value="1"/>
</dbReference>
<dbReference type="GO" id="GO:0003725">
    <property type="term" value="F:double-stranded RNA binding"/>
    <property type="evidence" value="ECO:0007669"/>
    <property type="project" value="TreeGrafter"/>
</dbReference>
<gene>
    <name evidence="9" type="ORF">EVA_10214</name>
</gene>
<dbReference type="InterPro" id="IPR036389">
    <property type="entry name" value="RNase_III_sf"/>
</dbReference>
<evidence type="ECO:0000256" key="5">
    <source>
        <dbReference type="ARBA" id="ARBA00022884"/>
    </source>
</evidence>
<feature type="region of interest" description="Disordered" evidence="6">
    <location>
        <begin position="698"/>
        <end position="889"/>
    </location>
</feature>
<accession>J9CNJ0</accession>
<evidence type="ECO:0000256" key="3">
    <source>
        <dbReference type="ARBA" id="ARBA00022759"/>
    </source>
</evidence>
<feature type="compositionally biased region" description="Basic and acidic residues" evidence="6">
    <location>
        <begin position="65"/>
        <end position="74"/>
    </location>
</feature>
<feature type="compositionally biased region" description="Polar residues" evidence="6">
    <location>
        <begin position="459"/>
        <end position="485"/>
    </location>
</feature>
<feature type="compositionally biased region" description="Polar residues" evidence="6">
    <location>
        <begin position="699"/>
        <end position="709"/>
    </location>
</feature>
<proteinExistence type="inferred from homology"/>
<reference evidence="9" key="1">
    <citation type="journal article" date="2012" name="PLoS ONE">
        <title>Gene sets for utilization of primary and secondary nutrition supplies in the distal gut of endangered iberian lynx.</title>
        <authorList>
            <person name="Alcaide M."/>
            <person name="Messina E."/>
            <person name="Richter M."/>
            <person name="Bargiela R."/>
            <person name="Peplies J."/>
            <person name="Huws S.A."/>
            <person name="Newbold C.J."/>
            <person name="Golyshin P.N."/>
            <person name="Simon M.A."/>
            <person name="Lopez G."/>
            <person name="Yakimov M.M."/>
            <person name="Ferrer M."/>
        </authorList>
    </citation>
    <scope>NUCLEOTIDE SEQUENCE</scope>
</reference>
<dbReference type="SUPFAM" id="SSF54768">
    <property type="entry name" value="dsRNA-binding domain-like"/>
    <property type="match status" value="1"/>
</dbReference>
<dbReference type="Gene3D" id="1.10.1520.10">
    <property type="entry name" value="Ribonuclease III domain"/>
    <property type="match status" value="1"/>
</dbReference>
<evidence type="ECO:0000256" key="1">
    <source>
        <dbReference type="ARBA" id="ARBA00010183"/>
    </source>
</evidence>
<dbReference type="SMART" id="SM00358">
    <property type="entry name" value="DSRM"/>
    <property type="match status" value="1"/>
</dbReference>
<dbReference type="HAMAP" id="MF_00104">
    <property type="entry name" value="RNase_III"/>
    <property type="match status" value="1"/>
</dbReference>
<dbReference type="PROSITE" id="PS50142">
    <property type="entry name" value="RNASE_3_2"/>
    <property type="match status" value="1"/>
</dbReference>
<dbReference type="AlphaFoldDB" id="J9CNJ0"/>
<dbReference type="PANTHER" id="PTHR11207:SF0">
    <property type="entry name" value="RIBONUCLEASE 3"/>
    <property type="match status" value="1"/>
</dbReference>
<organism evidence="9">
    <name type="scientific">gut metagenome</name>
    <dbReference type="NCBI Taxonomy" id="749906"/>
    <lineage>
        <taxon>unclassified sequences</taxon>
        <taxon>metagenomes</taxon>
        <taxon>organismal metagenomes</taxon>
    </lineage>
</organism>
<dbReference type="EC" id="3.-.-.-" evidence="9"/>
<protein>
    <submittedName>
        <fullName evidence="9">Protein containing Ribonuclease III domain protein</fullName>
        <ecNumber evidence="9">3.-.-.-</ecNumber>
    </submittedName>
</protein>
<dbReference type="Pfam" id="PF14622">
    <property type="entry name" value="Ribonucleas_3_3"/>
    <property type="match status" value="1"/>
</dbReference>
<feature type="compositionally biased region" description="Basic and acidic residues" evidence="6">
    <location>
        <begin position="438"/>
        <end position="458"/>
    </location>
</feature>
<feature type="compositionally biased region" description="Basic and acidic residues" evidence="6">
    <location>
        <begin position="486"/>
        <end position="495"/>
    </location>
</feature>
<dbReference type="PROSITE" id="PS50137">
    <property type="entry name" value="DS_RBD"/>
    <property type="match status" value="1"/>
</dbReference>